<name>A0AAP2NUN5_PRORE</name>
<keyword evidence="1" id="KW-0812">Transmembrane</keyword>
<dbReference type="Proteomes" id="UP000824410">
    <property type="component" value="Unassembled WGS sequence"/>
</dbReference>
<organism evidence="2 3">
    <name type="scientific">Providencia rettgeri</name>
    <dbReference type="NCBI Taxonomy" id="587"/>
    <lineage>
        <taxon>Bacteria</taxon>
        <taxon>Pseudomonadati</taxon>
        <taxon>Pseudomonadota</taxon>
        <taxon>Gammaproteobacteria</taxon>
        <taxon>Enterobacterales</taxon>
        <taxon>Morganellaceae</taxon>
        <taxon>Providencia</taxon>
    </lineage>
</organism>
<feature type="transmembrane region" description="Helical" evidence="1">
    <location>
        <begin position="12"/>
        <end position="31"/>
    </location>
</feature>
<dbReference type="AlphaFoldDB" id="A0AAP2NUN5"/>
<accession>A0AAP2NUN5</accession>
<proteinExistence type="predicted"/>
<evidence type="ECO:0000256" key="1">
    <source>
        <dbReference type="SAM" id="Phobius"/>
    </source>
</evidence>
<sequence>MRSRGLYFRFFHYTLLICLLVGSVLFGYALITIYRPDLMAPGIAWYYFGLQPGLVLFPLIGLAIFGILSSIYKYGGVLLMTVFIACAGMTFFVLNS</sequence>
<evidence type="ECO:0000313" key="2">
    <source>
        <dbReference type="EMBL" id="MBX6979293.1"/>
    </source>
</evidence>
<dbReference type="RefSeq" id="WP_131680293.1">
    <property type="nucleotide sequence ID" value="NZ_SHCZ01000007.1"/>
</dbReference>
<gene>
    <name evidence="2" type="ORF">EX242_03305</name>
</gene>
<keyword evidence="1" id="KW-0472">Membrane</keyword>
<feature type="transmembrane region" description="Helical" evidence="1">
    <location>
        <begin position="43"/>
        <end position="68"/>
    </location>
</feature>
<feature type="transmembrane region" description="Helical" evidence="1">
    <location>
        <begin position="75"/>
        <end position="94"/>
    </location>
</feature>
<protein>
    <submittedName>
        <fullName evidence="2">Uncharacterized protein</fullName>
    </submittedName>
</protein>
<comment type="caution">
    <text evidence="2">The sequence shown here is derived from an EMBL/GenBank/DDBJ whole genome shotgun (WGS) entry which is preliminary data.</text>
</comment>
<dbReference type="EMBL" id="SHDO01000004">
    <property type="protein sequence ID" value="MBX6979293.1"/>
    <property type="molecule type" value="Genomic_DNA"/>
</dbReference>
<keyword evidence="1" id="KW-1133">Transmembrane helix</keyword>
<evidence type="ECO:0000313" key="3">
    <source>
        <dbReference type="Proteomes" id="UP000824410"/>
    </source>
</evidence>
<reference evidence="2" key="1">
    <citation type="submission" date="2019-02" db="EMBL/GenBank/DDBJ databases">
        <title>Genomic characterization of isolates from hospital effluents in KZN, South Africa.</title>
        <authorList>
            <person name="Ntshobeni N."/>
            <person name="Allam M."/>
            <person name="Ismail A."/>
            <person name="Amoako D."/>
            <person name="Essack S."/>
            <person name="Chenia H."/>
        </authorList>
    </citation>
    <scope>NUCLEOTIDE SEQUENCE</scope>
    <source>
        <strain evidence="2">AFE97_S1</strain>
    </source>
</reference>